<protein>
    <submittedName>
        <fullName evidence="2">Alpha/beta hydrolase</fullName>
    </submittedName>
</protein>
<dbReference type="Proteomes" id="UP000019489">
    <property type="component" value="Unassembled WGS sequence"/>
</dbReference>
<dbReference type="AlphaFoldDB" id="W9G8Q3"/>
<reference evidence="2 3" key="1">
    <citation type="submission" date="2013-08" db="EMBL/GenBank/DDBJ databases">
        <title>Intrasporangium oryzae NRRL B-24470.</title>
        <authorList>
            <person name="Liu H."/>
            <person name="Wang G."/>
        </authorList>
    </citation>
    <scope>NUCLEOTIDE SEQUENCE [LARGE SCALE GENOMIC DNA]</scope>
    <source>
        <strain evidence="2 3">NRRL B-24470</strain>
    </source>
</reference>
<dbReference type="Pfam" id="PF06821">
    <property type="entry name" value="Ser_hydrolase"/>
    <property type="match status" value="1"/>
</dbReference>
<dbReference type="OrthoDB" id="9804993at2"/>
<feature type="region of interest" description="Disordered" evidence="1">
    <location>
        <begin position="189"/>
        <end position="214"/>
    </location>
</feature>
<dbReference type="EMBL" id="AWSA01000049">
    <property type="protein sequence ID" value="EWT00254.1"/>
    <property type="molecule type" value="Genomic_DNA"/>
</dbReference>
<dbReference type="eggNOG" id="COG3545">
    <property type="taxonomic scope" value="Bacteria"/>
</dbReference>
<dbReference type="Gene3D" id="3.40.50.1820">
    <property type="entry name" value="alpha/beta hydrolase"/>
    <property type="match status" value="1"/>
</dbReference>
<dbReference type="InterPro" id="IPR010662">
    <property type="entry name" value="RBBP9/YdeN"/>
</dbReference>
<dbReference type="PATRIC" id="fig|1386089.3.peg.3514"/>
<comment type="caution">
    <text evidence="2">The sequence shown here is derived from an EMBL/GenBank/DDBJ whole genome shotgun (WGS) entry which is preliminary data.</text>
</comment>
<proteinExistence type="predicted"/>
<name>W9G8Q3_9MICO</name>
<evidence type="ECO:0000313" key="2">
    <source>
        <dbReference type="EMBL" id="EWT00254.1"/>
    </source>
</evidence>
<gene>
    <name evidence="2" type="ORF">N865_12940</name>
</gene>
<evidence type="ECO:0000256" key="1">
    <source>
        <dbReference type="SAM" id="MobiDB-lite"/>
    </source>
</evidence>
<feature type="compositionally biased region" description="Low complexity" evidence="1">
    <location>
        <begin position="202"/>
        <end position="214"/>
    </location>
</feature>
<organism evidence="2 3">
    <name type="scientific">Intrasporangium oryzae NRRL B-24470</name>
    <dbReference type="NCBI Taxonomy" id="1386089"/>
    <lineage>
        <taxon>Bacteria</taxon>
        <taxon>Bacillati</taxon>
        <taxon>Actinomycetota</taxon>
        <taxon>Actinomycetes</taxon>
        <taxon>Micrococcales</taxon>
        <taxon>Intrasporangiaceae</taxon>
        <taxon>Intrasporangium</taxon>
    </lineage>
</organism>
<evidence type="ECO:0000313" key="3">
    <source>
        <dbReference type="Proteomes" id="UP000019489"/>
    </source>
</evidence>
<sequence length="214" mass="22875">MPRETHHTLVIVPGLRGDVGDHWQSRLAAKRPDAVVVPSFGRDKRDLAGRVADLDTVIRDAVSPVTIVAHSAGVLTTVHWARQHELPVRGALLATPPGLAKPLPPEYPTLRELEESGWLPLPRARLPFPSIVAASTNDPLGDFENVRGLAQAWGSRFIDVGPVGHLNPASGYGDWPGAEALLHVLSGMSTTAADSPDDPATRARLSRVSSRASD</sequence>
<keyword evidence="3" id="KW-1185">Reference proteome</keyword>
<dbReference type="SUPFAM" id="SSF53474">
    <property type="entry name" value="alpha/beta-Hydrolases"/>
    <property type="match status" value="1"/>
</dbReference>
<dbReference type="InterPro" id="IPR029058">
    <property type="entry name" value="AB_hydrolase_fold"/>
</dbReference>
<keyword evidence="2" id="KW-0378">Hydrolase</keyword>
<accession>W9G8Q3</accession>
<dbReference type="STRING" id="1386089.N865_12940"/>
<dbReference type="GO" id="GO:0016787">
    <property type="term" value="F:hydrolase activity"/>
    <property type="evidence" value="ECO:0007669"/>
    <property type="project" value="UniProtKB-KW"/>
</dbReference>